<keyword evidence="1" id="KW-0812">Transmembrane</keyword>
<protein>
    <submittedName>
        <fullName evidence="2">Uncharacterized protein</fullName>
    </submittedName>
</protein>
<gene>
    <name evidence="2" type="ORF">VCE7224_00637</name>
</gene>
<keyword evidence="1" id="KW-1133">Transmembrane helix</keyword>
<feature type="transmembrane region" description="Helical" evidence="1">
    <location>
        <begin position="66"/>
        <end position="85"/>
    </location>
</feature>
<sequence length="133" mass="15108">MYKETDFRLSQVEFSIKKDSYPLSKINNARVKKLGLLDNLGQIIFWLFVFSGAVWLAITTLESTPFWLQALVVTLTIVGLVFGLLRCSKYALQIEFRHIDETGVQWVNVAKSYSESDNVLFEQQAAALKATLV</sequence>
<organism evidence="2 3">
    <name type="scientific">Vibrio celticus</name>
    <dbReference type="NCBI Taxonomy" id="446372"/>
    <lineage>
        <taxon>Bacteria</taxon>
        <taxon>Pseudomonadati</taxon>
        <taxon>Pseudomonadota</taxon>
        <taxon>Gammaproteobacteria</taxon>
        <taxon>Vibrionales</taxon>
        <taxon>Vibrionaceae</taxon>
        <taxon>Vibrio</taxon>
    </lineage>
</organism>
<proteinExistence type="predicted"/>
<evidence type="ECO:0000313" key="2">
    <source>
        <dbReference type="EMBL" id="SBT11903.1"/>
    </source>
</evidence>
<dbReference type="Proteomes" id="UP000092819">
    <property type="component" value="Unassembled WGS sequence"/>
</dbReference>
<keyword evidence="3" id="KW-1185">Reference proteome</keyword>
<feature type="transmembrane region" description="Helical" evidence="1">
    <location>
        <begin position="40"/>
        <end position="60"/>
    </location>
</feature>
<keyword evidence="1" id="KW-0472">Membrane</keyword>
<evidence type="ECO:0000256" key="1">
    <source>
        <dbReference type="SAM" id="Phobius"/>
    </source>
</evidence>
<accession>A0A1C3J9X3</accession>
<reference evidence="3" key="1">
    <citation type="submission" date="2016-06" db="EMBL/GenBank/DDBJ databases">
        <authorList>
            <person name="Rodrigo-Torres L."/>
            <person name="Arahal D.R."/>
        </authorList>
    </citation>
    <scope>NUCLEOTIDE SEQUENCE [LARGE SCALE GENOMIC DNA]</scope>
    <source>
        <strain evidence="3">CECT 7224</strain>
    </source>
</reference>
<evidence type="ECO:0000313" key="3">
    <source>
        <dbReference type="Proteomes" id="UP000092819"/>
    </source>
</evidence>
<dbReference type="AlphaFoldDB" id="A0A1C3J9X3"/>
<dbReference type="EMBL" id="FLQZ01000011">
    <property type="protein sequence ID" value="SBT11903.1"/>
    <property type="molecule type" value="Genomic_DNA"/>
</dbReference>
<dbReference type="RefSeq" id="WP_065675529.1">
    <property type="nucleotide sequence ID" value="NZ_AP025463.1"/>
</dbReference>
<name>A0A1C3J9X3_9VIBR</name>